<keyword evidence="3" id="KW-1185">Reference proteome</keyword>
<dbReference type="RefSeq" id="WP_127163825.1">
    <property type="nucleotide sequence ID" value="NZ_CP029822.1"/>
</dbReference>
<protein>
    <submittedName>
        <fullName evidence="2">Uncharacterized protein</fullName>
    </submittedName>
</protein>
<dbReference type="EMBL" id="CP029822">
    <property type="protein sequence ID" value="AZS51051.1"/>
    <property type="molecule type" value="Genomic_DNA"/>
</dbReference>
<evidence type="ECO:0000256" key="1">
    <source>
        <dbReference type="SAM" id="SignalP"/>
    </source>
</evidence>
<reference evidence="3" key="1">
    <citation type="submission" date="2018-06" db="EMBL/GenBank/DDBJ databases">
        <title>Complete genome of Pseudomonas insecticola strain QZS01.</title>
        <authorList>
            <person name="Wang J."/>
            <person name="Su Q."/>
        </authorList>
    </citation>
    <scope>NUCLEOTIDE SEQUENCE [LARGE SCALE GENOMIC DNA]</scope>
    <source>
        <strain evidence="3">QZS01</strain>
    </source>
</reference>
<dbReference type="AlphaFoldDB" id="A0A3S9XF60"/>
<evidence type="ECO:0000313" key="2">
    <source>
        <dbReference type="EMBL" id="AZS51051.1"/>
    </source>
</evidence>
<accession>A0A3S9XF60</accession>
<gene>
    <name evidence="2" type="ORF">DM558_09820</name>
</gene>
<sequence>MKSFLALLFCCSFIPLAIAENNDCIVPSIKPVSLLPNNTTNGFTLLINKYVFQLKEKPVAASPMPDLSVYYFDKLAGKKALSITEDYESFEENTPQERTYKIFGSTKPSNEELKNIIIGREMLGIECGSANNVSIYKMPSDGDLAFVVNSQKFKGNIFVKVVYPNSKLGNVTEILFENFTQEEVKDFLSSAKDPRKKGG</sequence>
<dbReference type="Proteomes" id="UP000273143">
    <property type="component" value="Chromosome"/>
</dbReference>
<evidence type="ECO:0000313" key="3">
    <source>
        <dbReference type="Proteomes" id="UP000273143"/>
    </source>
</evidence>
<name>A0A3S9XF60_9GAMM</name>
<dbReference type="KEGG" id="emo:DM558_09820"/>
<feature type="chain" id="PRO_5019342679" evidence="1">
    <location>
        <begin position="20"/>
        <end position="199"/>
    </location>
</feature>
<organism evidence="2 3">
    <name type="scientific">Entomomonas moraniae</name>
    <dbReference type="NCBI Taxonomy" id="2213226"/>
    <lineage>
        <taxon>Bacteria</taxon>
        <taxon>Pseudomonadati</taxon>
        <taxon>Pseudomonadota</taxon>
        <taxon>Gammaproteobacteria</taxon>
        <taxon>Pseudomonadales</taxon>
        <taxon>Pseudomonadaceae</taxon>
        <taxon>Entomomonas</taxon>
    </lineage>
</organism>
<keyword evidence="1" id="KW-0732">Signal</keyword>
<feature type="signal peptide" evidence="1">
    <location>
        <begin position="1"/>
        <end position="19"/>
    </location>
</feature>
<proteinExistence type="predicted"/>